<dbReference type="AlphaFoldDB" id="A0AAW1IAJ6"/>
<gene>
    <name evidence="7" type="ORF">QE152_g37196</name>
</gene>
<evidence type="ECO:0000256" key="5">
    <source>
        <dbReference type="ARBA" id="ARBA00025466"/>
    </source>
</evidence>
<accession>A0AAW1IAJ6</accession>
<dbReference type="GO" id="GO:0003677">
    <property type="term" value="F:DNA binding"/>
    <property type="evidence" value="ECO:0007669"/>
    <property type="project" value="UniProtKB-KW"/>
</dbReference>
<keyword evidence="8" id="KW-1185">Reference proteome</keyword>
<comment type="subunit">
    <text evidence="1">Self-associates forming complexes of several hundred monomers.</text>
</comment>
<evidence type="ECO:0000256" key="3">
    <source>
        <dbReference type="ARBA" id="ARBA00023015"/>
    </source>
</evidence>
<evidence type="ECO:0000256" key="4">
    <source>
        <dbReference type="ARBA" id="ARBA00023163"/>
    </source>
</evidence>
<dbReference type="InterPro" id="IPR028002">
    <property type="entry name" value="Myb_DNA-bind_5"/>
</dbReference>
<evidence type="ECO:0000259" key="6">
    <source>
        <dbReference type="Pfam" id="PF13873"/>
    </source>
</evidence>
<organism evidence="7 8">
    <name type="scientific">Popillia japonica</name>
    <name type="common">Japanese beetle</name>
    <dbReference type="NCBI Taxonomy" id="7064"/>
    <lineage>
        <taxon>Eukaryota</taxon>
        <taxon>Metazoa</taxon>
        <taxon>Ecdysozoa</taxon>
        <taxon>Arthropoda</taxon>
        <taxon>Hexapoda</taxon>
        <taxon>Insecta</taxon>
        <taxon>Pterygota</taxon>
        <taxon>Neoptera</taxon>
        <taxon>Endopterygota</taxon>
        <taxon>Coleoptera</taxon>
        <taxon>Polyphaga</taxon>
        <taxon>Scarabaeiformia</taxon>
        <taxon>Scarabaeidae</taxon>
        <taxon>Rutelinae</taxon>
        <taxon>Popillia</taxon>
    </lineage>
</organism>
<keyword evidence="4" id="KW-0804">Transcription</keyword>
<evidence type="ECO:0000256" key="1">
    <source>
        <dbReference type="ARBA" id="ARBA00011764"/>
    </source>
</evidence>
<dbReference type="Proteomes" id="UP001458880">
    <property type="component" value="Unassembled WGS sequence"/>
</dbReference>
<keyword evidence="3" id="KW-0805">Transcription regulation</keyword>
<protein>
    <recommendedName>
        <fullName evidence="2">Regulatory protein zeste</fullName>
    </recommendedName>
</protein>
<evidence type="ECO:0000313" key="8">
    <source>
        <dbReference type="Proteomes" id="UP001458880"/>
    </source>
</evidence>
<evidence type="ECO:0000256" key="2">
    <source>
        <dbReference type="ARBA" id="ARBA00016807"/>
    </source>
</evidence>
<dbReference type="Pfam" id="PF13873">
    <property type="entry name" value="Myb_DNA-bind_5"/>
    <property type="match status" value="1"/>
</dbReference>
<comment type="caution">
    <text evidence="7">The sequence shown here is derived from an EMBL/GenBank/DDBJ whole genome shotgun (WGS) entry which is preliminary data.</text>
</comment>
<comment type="function">
    <text evidence="5">Involved in transvection phenomena (= synapsis-dependent gene expression), where the synaptic pairing of chromosomes carrying genes with which zeste interacts influences the expression of these genes. Zeste binds to DNA and stimulates transcription from a nearby promoter.</text>
</comment>
<feature type="domain" description="Myb/SANT-like DNA-binding" evidence="6">
    <location>
        <begin position="2"/>
        <end position="76"/>
    </location>
</feature>
<name>A0AAW1IAJ6_POPJA</name>
<keyword evidence="7" id="KW-0238">DNA-binding</keyword>
<evidence type="ECO:0000313" key="7">
    <source>
        <dbReference type="EMBL" id="KAK9686423.1"/>
    </source>
</evidence>
<dbReference type="EMBL" id="JASPKY010000707">
    <property type="protein sequence ID" value="KAK9686423.1"/>
    <property type="molecule type" value="Genomic_DNA"/>
</dbReference>
<reference evidence="7 8" key="1">
    <citation type="journal article" date="2024" name="BMC Genomics">
        <title>De novo assembly and annotation of Popillia japonica's genome with initial clues to its potential as an invasive pest.</title>
        <authorList>
            <person name="Cucini C."/>
            <person name="Boschi S."/>
            <person name="Funari R."/>
            <person name="Cardaioli E."/>
            <person name="Iannotti N."/>
            <person name="Marturano G."/>
            <person name="Paoli F."/>
            <person name="Bruttini M."/>
            <person name="Carapelli A."/>
            <person name="Frati F."/>
            <person name="Nardi F."/>
        </authorList>
    </citation>
    <scope>NUCLEOTIDE SEQUENCE [LARGE SCALE GENOMIC DNA]</scope>
    <source>
        <strain evidence="7">DMR45628</strain>
    </source>
</reference>
<sequence length="125" mass="14417">MRSVNFLNEEKLLCLHVIKKYRHIIESRATGVVTWKQKANVWKIIEKEYNEQSSVYRSADVLKRLYNNKNKEARKAAVTVRMDRQTTGGGPSTCVPINDPDLSLDIINKKKQCLVCLAKMAVMHR</sequence>
<proteinExistence type="predicted"/>